<dbReference type="SUPFAM" id="SSF47781">
    <property type="entry name" value="RuvA domain 2-like"/>
    <property type="match status" value="1"/>
</dbReference>
<dbReference type="InterPro" id="IPR001943">
    <property type="entry name" value="UVR_dom"/>
</dbReference>
<dbReference type="PROSITE" id="PS50165">
    <property type="entry name" value="UVRC"/>
    <property type="match status" value="1"/>
</dbReference>
<dbReference type="FunFam" id="3.40.1440.10:FF:000001">
    <property type="entry name" value="UvrABC system protein C"/>
    <property type="match status" value="1"/>
</dbReference>
<dbReference type="InterPro" id="IPR004791">
    <property type="entry name" value="UvrC"/>
</dbReference>
<evidence type="ECO:0000259" key="8">
    <source>
        <dbReference type="PROSITE" id="PS50164"/>
    </source>
</evidence>
<dbReference type="EMBL" id="CP024965">
    <property type="protein sequence ID" value="ATZ18881.1"/>
    <property type="molecule type" value="Genomic_DNA"/>
</dbReference>
<dbReference type="CDD" id="cd10434">
    <property type="entry name" value="GIY-YIG_UvrC_Cho"/>
    <property type="match status" value="1"/>
</dbReference>
<dbReference type="InterPro" id="IPR035901">
    <property type="entry name" value="GIY-YIG_endonuc_sf"/>
</dbReference>
<dbReference type="Gene3D" id="3.30.420.340">
    <property type="entry name" value="UvrC, RNAse H endonuclease domain"/>
    <property type="match status" value="1"/>
</dbReference>
<evidence type="ECO:0000256" key="1">
    <source>
        <dbReference type="ARBA" id="ARBA00022490"/>
    </source>
</evidence>
<sequence>MNIIEKVKNLPSKPGCYIYYNKDKKVIYIGKAKNLNKRVSSYFNRVHNIKTTRLVREIADLDFFIVNNERESLLLEENLIKKYRPRFNILLNDDKAYPYIVVTNEKDPEYKYVRKFDKKALRSFGPLPIGSSAREIMTVLQRTFPLRRCKGNLGSPCLYFHINQCSGACFKVVDPLFYKKQIKHIDKFFKGDTKEVIAVLESKMQKAADNLQFEEAQRIRDSLKGLQLALAKNDVDLDDNLDRDIIAYMTLENTISIVTLFYRAGKLLFKDETISEYHGQDLSDVISLYINQIYQKNMIPKQIIIPEIVDFEFLKPEVLKVATKPIKKNEINLWKLAQINAQEAIVQNSLKTQTVNNNYEKILHELQNLLKIETYPYHIEMFDISNIANEFVTGSCVVYKGGKPSIKEFRKYNIEIEDQGDSARLENMIYRRFQKALIEKRDAPDLIIMDGGIIQIHSAKKILESLSLDNIPVIGLVKDDKHKTSHLIGPKEEKINLIKNTPLFNFLSAIQIRVDNYAKSGFRKKQNQAFLHNDLEKIKGLGKKKIQELFKKYDSINQMKNSDFNNLNKIIKNKHTTNLLLEYLNSKV</sequence>
<evidence type="ECO:0000256" key="3">
    <source>
        <dbReference type="ARBA" id="ARBA00022769"/>
    </source>
</evidence>
<comment type="subcellular location">
    <subcellularLocation>
        <location evidence="6">Cytoplasm</location>
    </subcellularLocation>
</comment>
<keyword evidence="1 6" id="KW-0963">Cytoplasm</keyword>
<dbReference type="GO" id="GO:0009381">
    <property type="term" value="F:excinuclease ABC activity"/>
    <property type="evidence" value="ECO:0007669"/>
    <property type="project" value="UniProtKB-UniRule"/>
</dbReference>
<dbReference type="InterPro" id="IPR001162">
    <property type="entry name" value="UvrC_RNase_H_dom"/>
</dbReference>
<dbReference type="Gene3D" id="1.10.150.20">
    <property type="entry name" value="5' to 3' exonuclease, C-terminal subdomain"/>
    <property type="match status" value="1"/>
</dbReference>
<feature type="domain" description="GIY-YIG" evidence="8">
    <location>
        <begin position="12"/>
        <end position="89"/>
    </location>
</feature>
<dbReference type="Pfam" id="PF02151">
    <property type="entry name" value="UVR"/>
    <property type="match status" value="1"/>
</dbReference>
<dbReference type="Gene3D" id="4.10.860.10">
    <property type="entry name" value="UVR domain"/>
    <property type="match status" value="1"/>
</dbReference>
<comment type="similarity">
    <text evidence="6">Belongs to the UvrC family.</text>
</comment>
<proteinExistence type="inferred from homology"/>
<dbReference type="GO" id="GO:0006289">
    <property type="term" value="P:nucleotide-excision repair"/>
    <property type="evidence" value="ECO:0007669"/>
    <property type="project" value="UniProtKB-UniRule"/>
</dbReference>
<dbReference type="InterPro" id="IPR038476">
    <property type="entry name" value="UvrC_RNase_H_dom_sf"/>
</dbReference>
<evidence type="ECO:0000313" key="11">
    <source>
        <dbReference type="Proteomes" id="UP000232230"/>
    </source>
</evidence>
<dbReference type="SUPFAM" id="SSF82771">
    <property type="entry name" value="GIY-YIG endonuclease"/>
    <property type="match status" value="1"/>
</dbReference>
<dbReference type="AlphaFoldDB" id="A0A2K8P1J7"/>
<dbReference type="GO" id="GO:0009432">
    <property type="term" value="P:SOS response"/>
    <property type="evidence" value="ECO:0007669"/>
    <property type="project" value="UniProtKB-UniRule"/>
</dbReference>
<dbReference type="NCBIfam" id="TIGR00194">
    <property type="entry name" value="uvrC"/>
    <property type="match status" value="1"/>
</dbReference>
<dbReference type="InterPro" id="IPR047296">
    <property type="entry name" value="GIY-YIG_UvrC_Cho"/>
</dbReference>
<evidence type="ECO:0000256" key="2">
    <source>
        <dbReference type="ARBA" id="ARBA00022763"/>
    </source>
</evidence>
<dbReference type="Pfam" id="PF22920">
    <property type="entry name" value="UvrC_RNaseH"/>
    <property type="match status" value="1"/>
</dbReference>
<keyword evidence="3 6" id="KW-0228">DNA excision</keyword>
<dbReference type="InterPro" id="IPR036876">
    <property type="entry name" value="UVR_dom_sf"/>
</dbReference>
<evidence type="ECO:0000259" key="7">
    <source>
        <dbReference type="PROSITE" id="PS50151"/>
    </source>
</evidence>
<keyword evidence="4 6" id="KW-0267">Excision nuclease</keyword>
<dbReference type="PROSITE" id="PS50164">
    <property type="entry name" value="GIY_YIG"/>
    <property type="match status" value="1"/>
</dbReference>
<dbReference type="Pfam" id="PF08459">
    <property type="entry name" value="UvrC_RNaseH_dom"/>
    <property type="match status" value="1"/>
</dbReference>
<dbReference type="Pfam" id="PF01541">
    <property type="entry name" value="GIY-YIG"/>
    <property type="match status" value="1"/>
</dbReference>
<evidence type="ECO:0000256" key="6">
    <source>
        <dbReference type="HAMAP-Rule" id="MF_00203"/>
    </source>
</evidence>
<keyword evidence="6" id="KW-0742">SOS response</keyword>
<dbReference type="GO" id="GO:0005737">
    <property type="term" value="C:cytoplasm"/>
    <property type="evidence" value="ECO:0007669"/>
    <property type="project" value="UniProtKB-SubCell"/>
</dbReference>
<comment type="subunit">
    <text evidence="6">Interacts with UvrB in an incision complex.</text>
</comment>
<organism evidence="10 11">
    <name type="scientific">Williamsoniiplasma somnilux</name>
    <dbReference type="NCBI Taxonomy" id="215578"/>
    <lineage>
        <taxon>Bacteria</taxon>
        <taxon>Bacillati</taxon>
        <taxon>Mycoplasmatota</taxon>
        <taxon>Mollicutes</taxon>
        <taxon>Entomoplasmatales</taxon>
        <taxon>Williamsoniiplasma</taxon>
    </lineage>
</organism>
<dbReference type="InterPro" id="IPR000305">
    <property type="entry name" value="GIY-YIG_endonuc"/>
</dbReference>
<keyword evidence="5 6" id="KW-0234">DNA repair</keyword>
<keyword evidence="11" id="KW-1185">Reference proteome</keyword>
<evidence type="ECO:0000256" key="4">
    <source>
        <dbReference type="ARBA" id="ARBA00022881"/>
    </source>
</evidence>
<dbReference type="PROSITE" id="PS50151">
    <property type="entry name" value="UVR"/>
    <property type="match status" value="1"/>
</dbReference>
<dbReference type="SMART" id="SM00465">
    <property type="entry name" value="GIYc"/>
    <property type="match status" value="1"/>
</dbReference>
<keyword evidence="2 6" id="KW-0227">DNA damage</keyword>
<feature type="domain" description="UVR" evidence="7">
    <location>
        <begin position="194"/>
        <end position="229"/>
    </location>
</feature>
<evidence type="ECO:0000259" key="9">
    <source>
        <dbReference type="PROSITE" id="PS50165"/>
    </source>
</evidence>
<accession>A0A2K8P1J7</accession>
<dbReference type="HAMAP" id="MF_00203">
    <property type="entry name" value="UvrC"/>
    <property type="match status" value="1"/>
</dbReference>
<dbReference type="SUPFAM" id="SSF46600">
    <property type="entry name" value="C-terminal UvrC-binding domain of UvrB"/>
    <property type="match status" value="1"/>
</dbReference>
<reference evidence="10 11" key="1">
    <citation type="submission" date="2017-11" db="EMBL/GenBank/DDBJ databases">
        <title>Genome sequence of Entomoplasma somnilux PYAN-1 (ATCC 49194).</title>
        <authorList>
            <person name="Lo W.-S."/>
            <person name="Gasparich G.E."/>
            <person name="Kuo C.-H."/>
        </authorList>
    </citation>
    <scope>NUCLEOTIDE SEQUENCE [LARGE SCALE GENOMIC DNA]</scope>
    <source>
        <strain evidence="10 11">PYAN-1</strain>
    </source>
</reference>
<dbReference type="InterPro" id="IPR010994">
    <property type="entry name" value="RuvA_2-like"/>
</dbReference>
<dbReference type="InterPro" id="IPR050066">
    <property type="entry name" value="UvrABC_protein_C"/>
</dbReference>
<dbReference type="Proteomes" id="UP000232230">
    <property type="component" value="Chromosome"/>
</dbReference>
<protein>
    <recommendedName>
        <fullName evidence="6">UvrABC system protein C</fullName>
        <shortName evidence="6">Protein UvrC</shortName>
    </recommendedName>
    <alternativeName>
        <fullName evidence="6">Excinuclease ABC subunit C</fullName>
    </alternativeName>
</protein>
<dbReference type="PANTHER" id="PTHR30562:SF1">
    <property type="entry name" value="UVRABC SYSTEM PROTEIN C"/>
    <property type="match status" value="1"/>
</dbReference>
<dbReference type="GO" id="GO:0009380">
    <property type="term" value="C:excinuclease repair complex"/>
    <property type="evidence" value="ECO:0007669"/>
    <property type="project" value="InterPro"/>
</dbReference>
<dbReference type="Gene3D" id="3.40.1440.10">
    <property type="entry name" value="GIY-YIG endonuclease"/>
    <property type="match status" value="1"/>
</dbReference>
<dbReference type="KEGG" id="esx:ESOMN_v1c04990"/>
<comment type="function">
    <text evidence="6">The UvrABC repair system catalyzes the recognition and processing of DNA lesions. UvrC both incises the 5' and 3' sides of the lesion. The N-terminal half is responsible for the 3' incision and the C-terminal half is responsible for the 5' incision.</text>
</comment>
<dbReference type="PANTHER" id="PTHR30562">
    <property type="entry name" value="UVRC/OXIDOREDUCTASE"/>
    <property type="match status" value="1"/>
</dbReference>
<dbReference type="RefSeq" id="WP_024863402.1">
    <property type="nucleotide sequence ID" value="NZ_CP024965.1"/>
</dbReference>
<gene>
    <name evidence="6 10" type="primary">uvrC</name>
    <name evidence="10" type="ORF">ESOMN_v1c04990</name>
</gene>
<dbReference type="GO" id="GO:0003677">
    <property type="term" value="F:DNA binding"/>
    <property type="evidence" value="ECO:0007669"/>
    <property type="project" value="UniProtKB-UniRule"/>
</dbReference>
<evidence type="ECO:0000256" key="5">
    <source>
        <dbReference type="ARBA" id="ARBA00023204"/>
    </source>
</evidence>
<feature type="domain" description="UvrC family homology region profile" evidence="9">
    <location>
        <begin position="245"/>
        <end position="463"/>
    </location>
</feature>
<evidence type="ECO:0000313" key="10">
    <source>
        <dbReference type="EMBL" id="ATZ18881.1"/>
    </source>
</evidence>
<name>A0A2K8P1J7_9MOLU</name>